<feature type="transmembrane region" description="Helical" evidence="1">
    <location>
        <begin position="193"/>
        <end position="214"/>
    </location>
</feature>
<keyword evidence="3" id="KW-1185">Reference proteome</keyword>
<dbReference type="PANTHER" id="PTHR37305:SF2">
    <property type="entry name" value="BACITRACIN TRANSPORT PERMEASE PROTEIN BCRB"/>
    <property type="match status" value="1"/>
</dbReference>
<proteinExistence type="predicted"/>
<feature type="transmembrane region" description="Helical" evidence="1">
    <location>
        <begin position="130"/>
        <end position="150"/>
    </location>
</feature>
<keyword evidence="1" id="KW-1133">Transmembrane helix</keyword>
<dbReference type="Proteomes" id="UP000317648">
    <property type="component" value="Chromosome"/>
</dbReference>
<organism evidence="2 3">
    <name type="scientific">Lignipirellula cremea</name>
    <dbReference type="NCBI Taxonomy" id="2528010"/>
    <lineage>
        <taxon>Bacteria</taxon>
        <taxon>Pseudomonadati</taxon>
        <taxon>Planctomycetota</taxon>
        <taxon>Planctomycetia</taxon>
        <taxon>Pirellulales</taxon>
        <taxon>Pirellulaceae</taxon>
        <taxon>Lignipirellula</taxon>
    </lineage>
</organism>
<keyword evidence="1" id="KW-0812">Transmembrane</keyword>
<protein>
    <submittedName>
        <fullName evidence="2">ABC-2 family transporter protein</fullName>
    </submittedName>
</protein>
<keyword evidence="1" id="KW-0472">Membrane</keyword>
<feature type="transmembrane region" description="Helical" evidence="1">
    <location>
        <begin position="226"/>
        <end position="248"/>
    </location>
</feature>
<dbReference type="Pfam" id="PF12679">
    <property type="entry name" value="ABC2_membrane_2"/>
    <property type="match status" value="1"/>
</dbReference>
<sequence>MNRLINVALLRKCCREAQWLLLGCMAVMLSFCWIRVRIVSGLDMDRFKEILDLLPGDWQRFSPVEFAWLVTYAGRISLTYDEAIVVFCMSIWAIARGSDVVSGELSRGSMELLLAQPISRMQVLWTQSGVTLLGAALLALASWLGVYAGIATSSVKEEVRPVIWLPVVGPVPNYLAPTEKREAPMETKVNAGVFAPASFSLFCLGAMLAGVSALVSACDRYRWRTIGIVVGMYVVSLIAKLVGMYFPWLTWMTYCSVFTVYEPEAFVQTADLTPEHAWSVLLYNSQGDYLGFGPLGYCSVLLAVGAACYLGASLIFQRRDLPAPL</sequence>
<dbReference type="OrthoDB" id="266591at2"/>
<dbReference type="GO" id="GO:0140359">
    <property type="term" value="F:ABC-type transporter activity"/>
    <property type="evidence" value="ECO:0007669"/>
    <property type="project" value="InterPro"/>
</dbReference>
<gene>
    <name evidence="2" type="ORF">Pla8534_12960</name>
</gene>
<feature type="transmembrane region" description="Helical" evidence="1">
    <location>
        <begin position="20"/>
        <end position="38"/>
    </location>
</feature>
<dbReference type="GO" id="GO:0005886">
    <property type="term" value="C:plasma membrane"/>
    <property type="evidence" value="ECO:0007669"/>
    <property type="project" value="UniProtKB-SubCell"/>
</dbReference>
<evidence type="ECO:0000313" key="2">
    <source>
        <dbReference type="EMBL" id="QDU93516.1"/>
    </source>
</evidence>
<dbReference type="AlphaFoldDB" id="A0A518DNV6"/>
<feature type="transmembrane region" description="Helical" evidence="1">
    <location>
        <begin position="294"/>
        <end position="316"/>
    </location>
</feature>
<name>A0A518DNV6_9BACT</name>
<dbReference type="KEGG" id="lcre:Pla8534_12960"/>
<dbReference type="PANTHER" id="PTHR37305">
    <property type="entry name" value="INTEGRAL MEMBRANE PROTEIN-RELATED"/>
    <property type="match status" value="1"/>
</dbReference>
<dbReference type="RefSeq" id="WP_145050390.1">
    <property type="nucleotide sequence ID" value="NZ_CP036433.1"/>
</dbReference>
<reference evidence="2 3" key="1">
    <citation type="submission" date="2019-02" db="EMBL/GenBank/DDBJ databases">
        <title>Deep-cultivation of Planctomycetes and their phenomic and genomic characterization uncovers novel biology.</title>
        <authorList>
            <person name="Wiegand S."/>
            <person name="Jogler M."/>
            <person name="Boedeker C."/>
            <person name="Pinto D."/>
            <person name="Vollmers J."/>
            <person name="Rivas-Marin E."/>
            <person name="Kohn T."/>
            <person name="Peeters S.H."/>
            <person name="Heuer A."/>
            <person name="Rast P."/>
            <person name="Oberbeckmann S."/>
            <person name="Bunk B."/>
            <person name="Jeske O."/>
            <person name="Meyerdierks A."/>
            <person name="Storesund J.E."/>
            <person name="Kallscheuer N."/>
            <person name="Luecker S."/>
            <person name="Lage O.M."/>
            <person name="Pohl T."/>
            <person name="Merkel B.J."/>
            <person name="Hornburger P."/>
            <person name="Mueller R.-W."/>
            <person name="Bruemmer F."/>
            <person name="Labrenz M."/>
            <person name="Spormann A.M."/>
            <person name="Op den Camp H."/>
            <person name="Overmann J."/>
            <person name="Amann R."/>
            <person name="Jetten M.S.M."/>
            <person name="Mascher T."/>
            <person name="Medema M.H."/>
            <person name="Devos D.P."/>
            <person name="Kaster A.-K."/>
            <person name="Ovreas L."/>
            <person name="Rohde M."/>
            <person name="Galperin M.Y."/>
            <person name="Jogler C."/>
        </authorList>
    </citation>
    <scope>NUCLEOTIDE SEQUENCE [LARGE SCALE GENOMIC DNA]</scope>
    <source>
        <strain evidence="2 3">Pla85_3_4</strain>
    </source>
</reference>
<accession>A0A518DNV6</accession>
<evidence type="ECO:0000313" key="3">
    <source>
        <dbReference type="Proteomes" id="UP000317648"/>
    </source>
</evidence>
<evidence type="ECO:0000256" key="1">
    <source>
        <dbReference type="SAM" id="Phobius"/>
    </source>
</evidence>
<dbReference type="EMBL" id="CP036433">
    <property type="protein sequence ID" value="QDU93516.1"/>
    <property type="molecule type" value="Genomic_DNA"/>
</dbReference>